<keyword evidence="1" id="KW-0863">Zinc-finger</keyword>
<evidence type="ECO:0000313" key="5">
    <source>
        <dbReference type="Proteomes" id="UP001141552"/>
    </source>
</evidence>
<dbReference type="PANTHER" id="PTHR31286">
    <property type="entry name" value="GLYCINE-RICH CELL WALL STRUCTURAL PROTEIN 1.8-LIKE"/>
    <property type="match status" value="1"/>
</dbReference>
<dbReference type="InterPro" id="IPR025558">
    <property type="entry name" value="DUF4283"/>
</dbReference>
<dbReference type="InterPro" id="IPR025836">
    <property type="entry name" value="Zn_knuckle_CX2CX4HX4C"/>
</dbReference>
<dbReference type="InterPro" id="IPR001878">
    <property type="entry name" value="Znf_CCHC"/>
</dbReference>
<feature type="region of interest" description="Disordered" evidence="2">
    <location>
        <begin position="244"/>
        <end position="276"/>
    </location>
</feature>
<keyword evidence="1" id="KW-0479">Metal-binding</keyword>
<name>A0A9Q0FGE1_9ROSI</name>
<proteinExistence type="predicted"/>
<sequence length="652" mass="73566">MANLELKLKPTIFDGNLSGSALALSHIPKKCLLGRIVSDKFFGLGYLKTNLKKLWNCGGDFHISSKGSNIFLFQFEEEADKSSVALGVPWFFSNCHIVIKEWLPHLSWEQVELRKSCIWVQVHGLQLELMNEDNATAIGNSIGGLLETDISVDRILNPQSFFRIKVAFWVDRPLMTGFHSTGQEDQWSWIRFKYEQLPEYCWFCGRLGHSIARCPFKGPNDKPPIFDVPEKGYGSWLRTETPIDTRSSPFTVPTAGKRKVLPSPETKKKTNQKGKRVWMAKPLSIGSPISRVGGDSAALTTKQMPLADGVQDSDGREYEPPIRFSPATRQARSTGLSGSDTDSPYGADTYLNKCDAVDQEWANRLAEEYSLAHPEEDWIKTSQAQGESTTTEVVKVSDPDPLMQKIEARPVPNLSAPTTRNWKYCARLRGAQPQNPTSMGSNILPADNPWALIGDFNSVFLEWEKDGGNLPQLSQLRDFADFLGDMELMDLGFKGSPFTWHNRRLGDDAITSRIDRGLANIAWRFCFPVACVIHESLIGSDHRPLCLLFSGMPIKSKRLFRFERAWLEDTNCSRLVIKGWESVARGSAQAKTLFKLKTTRRLLKGWFWKKQQNARVQIHNLQRSIDSLHDMPYTVETTKSTLQAVEGIWGMS</sequence>
<dbReference type="OrthoDB" id="1113909at2759"/>
<feature type="region of interest" description="Disordered" evidence="2">
    <location>
        <begin position="300"/>
        <end position="346"/>
    </location>
</feature>
<evidence type="ECO:0000256" key="1">
    <source>
        <dbReference type="PROSITE-ProRule" id="PRU00047"/>
    </source>
</evidence>
<dbReference type="AlphaFoldDB" id="A0A9Q0FGE1"/>
<feature type="domain" description="CCHC-type" evidence="3">
    <location>
        <begin position="201"/>
        <end position="215"/>
    </location>
</feature>
<evidence type="ECO:0000313" key="4">
    <source>
        <dbReference type="EMBL" id="KAJ4830877.1"/>
    </source>
</evidence>
<dbReference type="PROSITE" id="PS50158">
    <property type="entry name" value="ZF_CCHC"/>
    <property type="match status" value="1"/>
</dbReference>
<accession>A0A9Q0FGE1</accession>
<reference evidence="4" key="1">
    <citation type="submission" date="2022-02" db="EMBL/GenBank/DDBJ databases">
        <authorList>
            <person name="Henning P.M."/>
            <person name="McCubbin A.G."/>
            <person name="Shore J.S."/>
        </authorList>
    </citation>
    <scope>NUCLEOTIDE SEQUENCE</scope>
    <source>
        <strain evidence="4">F60SS</strain>
        <tissue evidence="4">Leaves</tissue>
    </source>
</reference>
<reference evidence="4" key="2">
    <citation type="journal article" date="2023" name="Plants (Basel)">
        <title>Annotation of the Turnera subulata (Passifloraceae) Draft Genome Reveals the S-Locus Evolved after the Divergence of Turneroideae from Passifloroideae in a Stepwise Manner.</title>
        <authorList>
            <person name="Henning P.M."/>
            <person name="Roalson E.H."/>
            <person name="Mir W."/>
            <person name="McCubbin A.G."/>
            <person name="Shore J.S."/>
        </authorList>
    </citation>
    <scope>NUCLEOTIDE SEQUENCE</scope>
    <source>
        <strain evidence="4">F60SS</strain>
    </source>
</reference>
<keyword evidence="5" id="KW-1185">Reference proteome</keyword>
<feature type="compositionally biased region" description="Polar residues" evidence="2">
    <location>
        <begin position="327"/>
        <end position="342"/>
    </location>
</feature>
<feature type="region of interest" description="Disordered" evidence="2">
    <location>
        <begin position="376"/>
        <end position="395"/>
    </location>
</feature>
<dbReference type="Pfam" id="PF14392">
    <property type="entry name" value="zf-CCHC_4"/>
    <property type="match status" value="1"/>
</dbReference>
<protein>
    <recommendedName>
        <fullName evidence="3">CCHC-type domain-containing protein</fullName>
    </recommendedName>
</protein>
<comment type="caution">
    <text evidence="4">The sequence shown here is derived from an EMBL/GenBank/DDBJ whole genome shotgun (WGS) entry which is preliminary data.</text>
</comment>
<dbReference type="GO" id="GO:0008270">
    <property type="term" value="F:zinc ion binding"/>
    <property type="evidence" value="ECO:0007669"/>
    <property type="project" value="UniProtKB-KW"/>
</dbReference>
<dbReference type="InterPro" id="IPR040256">
    <property type="entry name" value="At4g02000-like"/>
</dbReference>
<gene>
    <name evidence="4" type="ORF">Tsubulata_045147</name>
</gene>
<dbReference type="EMBL" id="JAKUCV010005515">
    <property type="protein sequence ID" value="KAJ4830877.1"/>
    <property type="molecule type" value="Genomic_DNA"/>
</dbReference>
<dbReference type="SUPFAM" id="SSF56219">
    <property type="entry name" value="DNase I-like"/>
    <property type="match status" value="1"/>
</dbReference>
<feature type="compositionally biased region" description="Polar residues" evidence="2">
    <location>
        <begin position="380"/>
        <end position="392"/>
    </location>
</feature>
<dbReference type="Proteomes" id="UP001141552">
    <property type="component" value="Unassembled WGS sequence"/>
</dbReference>
<evidence type="ECO:0000259" key="3">
    <source>
        <dbReference type="PROSITE" id="PS50158"/>
    </source>
</evidence>
<dbReference type="PANTHER" id="PTHR31286:SF178">
    <property type="entry name" value="DUF4283 DOMAIN-CONTAINING PROTEIN"/>
    <property type="match status" value="1"/>
</dbReference>
<organism evidence="4 5">
    <name type="scientific">Turnera subulata</name>
    <dbReference type="NCBI Taxonomy" id="218843"/>
    <lineage>
        <taxon>Eukaryota</taxon>
        <taxon>Viridiplantae</taxon>
        <taxon>Streptophyta</taxon>
        <taxon>Embryophyta</taxon>
        <taxon>Tracheophyta</taxon>
        <taxon>Spermatophyta</taxon>
        <taxon>Magnoliopsida</taxon>
        <taxon>eudicotyledons</taxon>
        <taxon>Gunneridae</taxon>
        <taxon>Pentapetalae</taxon>
        <taxon>rosids</taxon>
        <taxon>fabids</taxon>
        <taxon>Malpighiales</taxon>
        <taxon>Passifloraceae</taxon>
        <taxon>Turnera</taxon>
    </lineage>
</organism>
<dbReference type="Pfam" id="PF14111">
    <property type="entry name" value="DUF4283"/>
    <property type="match status" value="1"/>
</dbReference>
<evidence type="ECO:0000256" key="2">
    <source>
        <dbReference type="SAM" id="MobiDB-lite"/>
    </source>
</evidence>
<keyword evidence="1" id="KW-0862">Zinc</keyword>
<dbReference type="Gene3D" id="3.60.10.10">
    <property type="entry name" value="Endonuclease/exonuclease/phosphatase"/>
    <property type="match status" value="1"/>
</dbReference>
<dbReference type="InterPro" id="IPR036691">
    <property type="entry name" value="Endo/exonu/phosph_ase_sf"/>
</dbReference>
<dbReference type="GO" id="GO:0003676">
    <property type="term" value="F:nucleic acid binding"/>
    <property type="evidence" value="ECO:0007669"/>
    <property type="project" value="InterPro"/>
</dbReference>